<evidence type="ECO:0000256" key="1">
    <source>
        <dbReference type="ARBA" id="ARBA00004328"/>
    </source>
</evidence>
<dbReference type="InterPro" id="IPR005563">
    <property type="entry name" value="A_protein"/>
</dbReference>
<protein>
    <submittedName>
        <fullName evidence="8">Maturation protein</fullName>
    </submittedName>
</protein>
<keyword evidence="9" id="KW-1185">Reference proteome</keyword>
<keyword evidence="3" id="KW-1161">Viral attachment to host cell</keyword>
<evidence type="ECO:0000313" key="8">
    <source>
        <dbReference type="EMBL" id="DAD52330.1"/>
    </source>
</evidence>
<evidence type="ECO:0000256" key="6">
    <source>
        <dbReference type="ARBA" id="ARBA00023296"/>
    </source>
</evidence>
<keyword evidence="5" id="KW-1175">Viral attachment to host cell pilus</keyword>
<dbReference type="Proteomes" id="UP000676241">
    <property type="component" value="Segment"/>
</dbReference>
<keyword evidence="6" id="KW-1160">Virus entry into host cell</keyword>
<dbReference type="EMBL" id="BK014073">
    <property type="protein sequence ID" value="DAD52330.1"/>
    <property type="molecule type" value="Genomic_RNA"/>
</dbReference>
<comment type="subcellular location">
    <subcellularLocation>
        <location evidence="1">Virion</location>
    </subcellularLocation>
</comment>
<reference evidence="8" key="1">
    <citation type="submission" date="2020-09" db="EMBL/GenBank/DDBJ databases">
        <title>Leviviricetes taxonomy.</title>
        <authorList>
            <person name="Stockdale S.R."/>
            <person name="Callanan J."/>
            <person name="Adriaenssens E.M."/>
            <person name="Kuhn J.H."/>
            <person name="Rumnieks J."/>
            <person name="Shkoporov A."/>
            <person name="Draper L.A."/>
            <person name="Ross P."/>
            <person name="Hill C."/>
        </authorList>
    </citation>
    <scope>NUCLEOTIDE SEQUENCE</scope>
</reference>
<evidence type="ECO:0000313" key="9">
    <source>
        <dbReference type="Proteomes" id="UP000676241"/>
    </source>
</evidence>
<dbReference type="RefSeq" id="YP_010769888.1">
    <property type="nucleotide sequence ID" value="NC_074101.1"/>
</dbReference>
<proteinExistence type="inferred from homology"/>
<name>A0A8S5L554_9VIRU</name>
<dbReference type="GeneID" id="80399038"/>
<sequence>MPHGSLVRHSETNFPGTYFRSYYKDQRGYRGDGKEVLDYTMLECRSTHGSYRYGNPAYIDAPNSYSAYDFMSTAGLPSWSTPAANGAYEEFRESALGEQSQVGAALAEWEQSLGMIGRRARQLAQSVNALRQRDFSRLLKVWKARPHPRHSRAAGEARKAANLWLEYSFGWKPLLGDIKSACDQISDKVPDGSRHQGSRSDDQTYTIPVGWATYRYRSTVTHYVGGYVKLTNPNLYLASQMGLVNPLSVAWEATPGSFIADWMFDIGSFLGAMSDFIGTSVTGAWRSSICRFHDTMDITNGTPAFAIGVAFVRRSGLYYPMPNLEIRRNVGSSINRAANAVALVTQALTSPDRIG</sequence>
<organism evidence="8 9">
    <name type="scientific">ssRNA phage SRR6960803_13</name>
    <dbReference type="NCBI Taxonomy" id="2786616"/>
    <lineage>
        <taxon>Viruses</taxon>
        <taxon>Riboviria</taxon>
        <taxon>Orthornavirae</taxon>
        <taxon>Lenarviricota</taxon>
        <taxon>Leviviricetes</taxon>
        <taxon>Norzivirales</taxon>
        <taxon>Fiersviridae</taxon>
        <taxon>Nohrdovirus</taxon>
        <taxon>Nohrdovirus limihabitans</taxon>
        <taxon>Shuravirus limihabitans</taxon>
    </lineage>
</organism>
<comment type="similarity">
    <text evidence="7">Belongs to the Leviviricetes maturation protein family.</text>
</comment>
<evidence type="ECO:0000256" key="7">
    <source>
        <dbReference type="ARBA" id="ARBA00035110"/>
    </source>
</evidence>
<gene>
    <name evidence="8" type="primary">SRR6960803_13_1</name>
</gene>
<dbReference type="GO" id="GO:0044423">
    <property type="term" value="C:virion component"/>
    <property type="evidence" value="ECO:0007669"/>
    <property type="project" value="UniProtKB-KW"/>
</dbReference>
<accession>A0A8S5L554</accession>
<dbReference type="Pfam" id="PF03863">
    <property type="entry name" value="Phage_mat-A"/>
    <property type="match status" value="2"/>
</dbReference>
<keyword evidence="2" id="KW-0945">Host-virus interaction</keyword>
<evidence type="ECO:0000256" key="4">
    <source>
        <dbReference type="ARBA" id="ARBA00022844"/>
    </source>
</evidence>
<evidence type="ECO:0000256" key="2">
    <source>
        <dbReference type="ARBA" id="ARBA00022581"/>
    </source>
</evidence>
<keyword evidence="4" id="KW-0946">Virion</keyword>
<evidence type="ECO:0000256" key="5">
    <source>
        <dbReference type="ARBA" id="ARBA00023104"/>
    </source>
</evidence>
<evidence type="ECO:0000256" key="3">
    <source>
        <dbReference type="ARBA" id="ARBA00022804"/>
    </source>
</evidence>
<dbReference type="KEGG" id="vg:80399038"/>
<dbReference type="GO" id="GO:0039666">
    <property type="term" value="P:virion attachment to host cell pilus"/>
    <property type="evidence" value="ECO:0007669"/>
    <property type="project" value="UniProtKB-KW"/>
</dbReference>